<evidence type="ECO:0000313" key="7">
    <source>
        <dbReference type="Proteomes" id="UP000029922"/>
    </source>
</evidence>
<dbReference type="HAMAP" id="MF_00213">
    <property type="entry name" value="HypA_HybF"/>
    <property type="match status" value="1"/>
</dbReference>
<dbReference type="RefSeq" id="WP_034556856.1">
    <property type="nucleotide sequence ID" value="NZ_FZML01000038.1"/>
</dbReference>
<feature type="binding site" evidence="4">
    <location>
        <position position="2"/>
    </location>
    <ligand>
        <name>Ni(2+)</name>
        <dbReference type="ChEBI" id="CHEBI:49786"/>
    </ligand>
</feature>
<evidence type="ECO:0000313" key="6">
    <source>
        <dbReference type="EMBL" id="TLE00174.1"/>
    </source>
</evidence>
<dbReference type="EMBL" id="JRPD02000010">
    <property type="protein sequence ID" value="TLE00174.1"/>
    <property type="molecule type" value="Genomic_DNA"/>
</dbReference>
<dbReference type="AlphaFoldDB" id="A0A099U212"/>
<reference evidence="6 7" key="1">
    <citation type="journal article" date="2014" name="Genome Announc.">
        <title>Draft genome sequences of eight enterohepatic helicobacter species isolated from both laboratory and wild rodents.</title>
        <authorList>
            <person name="Sheh A."/>
            <person name="Shen Z."/>
            <person name="Fox J.G."/>
        </authorList>
    </citation>
    <scope>NUCLEOTIDE SEQUENCE [LARGE SCALE GENOMIC DNA]</scope>
    <source>
        <strain evidence="6 7">ST1</strain>
    </source>
</reference>
<dbReference type="GO" id="GO:0008270">
    <property type="term" value="F:zinc ion binding"/>
    <property type="evidence" value="ECO:0007669"/>
    <property type="project" value="UniProtKB-UniRule"/>
</dbReference>
<protein>
    <recommendedName>
        <fullName evidence="4">Hydrogenase maturation factor HypA</fullName>
    </recommendedName>
</protein>
<dbReference type="GO" id="GO:0051604">
    <property type="term" value="P:protein maturation"/>
    <property type="evidence" value="ECO:0007669"/>
    <property type="project" value="InterPro"/>
</dbReference>
<dbReference type="PANTHER" id="PTHR34535:SF3">
    <property type="entry name" value="HYDROGENASE MATURATION FACTOR HYPA"/>
    <property type="match status" value="1"/>
</dbReference>
<evidence type="ECO:0000313" key="8">
    <source>
        <dbReference type="Proteomes" id="UP000255139"/>
    </source>
</evidence>
<evidence type="ECO:0000256" key="4">
    <source>
        <dbReference type="HAMAP-Rule" id="MF_00213"/>
    </source>
</evidence>
<dbReference type="Gene3D" id="3.30.2320.80">
    <property type="match status" value="1"/>
</dbReference>
<dbReference type="PANTHER" id="PTHR34535">
    <property type="entry name" value="HYDROGENASE MATURATION FACTOR HYPA"/>
    <property type="match status" value="1"/>
</dbReference>
<keyword evidence="2 4" id="KW-0479">Metal-binding</keyword>
<dbReference type="Proteomes" id="UP000255139">
    <property type="component" value="Unassembled WGS sequence"/>
</dbReference>
<keyword evidence="8" id="KW-1185">Reference proteome</keyword>
<feature type="binding site" evidence="4">
    <location>
        <position position="74"/>
    </location>
    <ligand>
        <name>Zn(2+)</name>
        <dbReference type="ChEBI" id="CHEBI:29105"/>
    </ligand>
</feature>
<comment type="similarity">
    <text evidence="4">Belongs to the HypA/HybF family.</text>
</comment>
<dbReference type="PIRSF" id="PIRSF004761">
    <property type="entry name" value="Hydrgn_mat_HypA"/>
    <property type="match status" value="1"/>
</dbReference>
<dbReference type="STRING" id="216.LS73_01275"/>
<keyword evidence="3 4" id="KW-0862">Zinc</keyword>
<dbReference type="EMBL" id="UGJE01000002">
    <property type="protein sequence ID" value="STQ87018.1"/>
    <property type="molecule type" value="Genomic_DNA"/>
</dbReference>
<gene>
    <name evidence="4 5" type="primary">hypA</name>
    <name evidence="6" type="ORF">LS73_005665</name>
    <name evidence="5" type="ORF">NCTC12714_01830</name>
</gene>
<sequence>MHEYSIVASLIEIMLDEVYKHNADFVSEVVVSVGERANIEKTLLVSAFDVLKTEYKSLCECKITIIMEQLLLECQDCNKSFHSLNSPDCPFCESQNTTIIAGREIRLEKLELEIS</sequence>
<feature type="binding site" evidence="4">
    <location>
        <position position="92"/>
    </location>
    <ligand>
        <name>Zn(2+)</name>
        <dbReference type="ChEBI" id="CHEBI:29105"/>
    </ligand>
</feature>
<name>A0A099U212_9HELI</name>
<proteinExistence type="inferred from homology"/>
<dbReference type="OrthoDB" id="9800361at2"/>
<evidence type="ECO:0000256" key="3">
    <source>
        <dbReference type="ARBA" id="ARBA00022833"/>
    </source>
</evidence>
<dbReference type="Proteomes" id="UP000029922">
    <property type="component" value="Unassembled WGS sequence"/>
</dbReference>
<feature type="binding site" evidence="4">
    <location>
        <position position="77"/>
    </location>
    <ligand>
        <name>Zn(2+)</name>
        <dbReference type="ChEBI" id="CHEBI:29105"/>
    </ligand>
</feature>
<accession>A0A099U212</accession>
<comment type="function">
    <text evidence="4">Involved in the maturation of [NiFe] hydrogenases. Required for nickel insertion into the metal center of the hydrogenase.</text>
</comment>
<evidence type="ECO:0000256" key="1">
    <source>
        <dbReference type="ARBA" id="ARBA00022596"/>
    </source>
</evidence>
<reference evidence="5 8" key="2">
    <citation type="submission" date="2018-06" db="EMBL/GenBank/DDBJ databases">
        <authorList>
            <consortium name="Pathogen Informatics"/>
            <person name="Doyle S."/>
        </authorList>
    </citation>
    <scope>NUCLEOTIDE SEQUENCE [LARGE SCALE GENOMIC DNA]</scope>
    <source>
        <strain evidence="5 8">NCTC12714</strain>
    </source>
</reference>
<dbReference type="InterPro" id="IPR000688">
    <property type="entry name" value="HypA/HybF"/>
</dbReference>
<keyword evidence="1 4" id="KW-0533">Nickel</keyword>
<organism evidence="5 8">
    <name type="scientific">Helicobacter muridarum</name>
    <dbReference type="NCBI Taxonomy" id="216"/>
    <lineage>
        <taxon>Bacteria</taxon>
        <taxon>Pseudomonadati</taxon>
        <taxon>Campylobacterota</taxon>
        <taxon>Epsilonproteobacteria</taxon>
        <taxon>Campylobacterales</taxon>
        <taxon>Helicobacteraceae</taxon>
        <taxon>Helicobacter</taxon>
    </lineage>
</organism>
<evidence type="ECO:0000313" key="5">
    <source>
        <dbReference type="EMBL" id="STQ87018.1"/>
    </source>
</evidence>
<dbReference type="GO" id="GO:0016151">
    <property type="term" value="F:nickel cation binding"/>
    <property type="evidence" value="ECO:0007669"/>
    <property type="project" value="UniProtKB-UniRule"/>
</dbReference>
<feature type="binding site" evidence="4">
    <location>
        <position position="89"/>
    </location>
    <ligand>
        <name>Zn(2+)</name>
        <dbReference type="ChEBI" id="CHEBI:29105"/>
    </ligand>
</feature>
<dbReference type="Pfam" id="PF01155">
    <property type="entry name" value="HypA"/>
    <property type="match status" value="1"/>
</dbReference>
<evidence type="ECO:0000256" key="2">
    <source>
        <dbReference type="ARBA" id="ARBA00022723"/>
    </source>
</evidence>